<evidence type="ECO:0000256" key="3">
    <source>
        <dbReference type="ARBA" id="ARBA00022989"/>
    </source>
</evidence>
<keyword evidence="5" id="KW-0175">Coiled coil</keyword>
<comment type="caution">
    <text evidence="8">The sequence shown here is derived from an EMBL/GenBank/DDBJ whole genome shotgun (WGS) entry which is preliminary data.</text>
</comment>
<keyword evidence="4 6" id="KW-0472">Membrane</keyword>
<keyword evidence="1" id="KW-1003">Cell membrane</keyword>
<keyword evidence="2 6" id="KW-0812">Transmembrane</keyword>
<proteinExistence type="predicted"/>
<dbReference type="Pfam" id="PF06305">
    <property type="entry name" value="LapA_dom"/>
    <property type="match status" value="1"/>
</dbReference>
<evidence type="ECO:0000256" key="6">
    <source>
        <dbReference type="SAM" id="Phobius"/>
    </source>
</evidence>
<dbReference type="EMBL" id="MFIY01000010">
    <property type="protein sequence ID" value="OGG00420.1"/>
    <property type="molecule type" value="Genomic_DNA"/>
</dbReference>
<protein>
    <recommendedName>
        <fullName evidence="7">Lipopolysaccharide assembly protein A domain-containing protein</fullName>
    </recommendedName>
</protein>
<keyword evidence="3 6" id="KW-1133">Transmembrane helix</keyword>
<organism evidence="8 9">
    <name type="scientific">Candidatus Gottesmanbacteria bacterium RBG_13_37_7</name>
    <dbReference type="NCBI Taxonomy" id="1798369"/>
    <lineage>
        <taxon>Bacteria</taxon>
        <taxon>Candidatus Gottesmaniibacteriota</taxon>
    </lineage>
</organism>
<evidence type="ECO:0000256" key="5">
    <source>
        <dbReference type="SAM" id="Coils"/>
    </source>
</evidence>
<evidence type="ECO:0000313" key="9">
    <source>
        <dbReference type="Proteomes" id="UP000178230"/>
    </source>
</evidence>
<feature type="transmembrane region" description="Helical" evidence="6">
    <location>
        <begin position="39"/>
        <end position="60"/>
    </location>
</feature>
<feature type="coiled-coil region" evidence="5">
    <location>
        <begin position="76"/>
        <end position="110"/>
    </location>
</feature>
<dbReference type="GO" id="GO:0005886">
    <property type="term" value="C:plasma membrane"/>
    <property type="evidence" value="ECO:0007669"/>
    <property type="project" value="InterPro"/>
</dbReference>
<dbReference type="InterPro" id="IPR010445">
    <property type="entry name" value="LapA_dom"/>
</dbReference>
<evidence type="ECO:0000256" key="1">
    <source>
        <dbReference type="ARBA" id="ARBA00022475"/>
    </source>
</evidence>
<name>A0A1F5YJS3_9BACT</name>
<evidence type="ECO:0000256" key="2">
    <source>
        <dbReference type="ARBA" id="ARBA00022692"/>
    </source>
</evidence>
<evidence type="ECO:0000259" key="7">
    <source>
        <dbReference type="Pfam" id="PF06305"/>
    </source>
</evidence>
<dbReference type="Proteomes" id="UP000178230">
    <property type="component" value="Unassembled WGS sequence"/>
</dbReference>
<dbReference type="AlphaFoldDB" id="A0A1F5YJS3"/>
<evidence type="ECO:0000256" key="4">
    <source>
        <dbReference type="ARBA" id="ARBA00023136"/>
    </source>
</evidence>
<evidence type="ECO:0000313" key="8">
    <source>
        <dbReference type="EMBL" id="OGG00420.1"/>
    </source>
</evidence>
<gene>
    <name evidence="8" type="ORF">A2Y99_01075</name>
</gene>
<feature type="domain" description="Lipopolysaccharide assembly protein A" evidence="7">
    <location>
        <begin position="20"/>
        <end position="78"/>
    </location>
</feature>
<sequence>MFSVIVYLILAIVFGYFATQNTGPISLTLASYKIENIPLYIALGITLLVGLLFSWLNSLFDLLASTMKIRGKEHTIKDDKKIIHELTKKINQLELENAKLTGELKSESIDPNSL</sequence>
<reference evidence="8 9" key="1">
    <citation type="journal article" date="2016" name="Nat. Commun.">
        <title>Thousands of microbial genomes shed light on interconnected biogeochemical processes in an aquifer system.</title>
        <authorList>
            <person name="Anantharaman K."/>
            <person name="Brown C.T."/>
            <person name="Hug L.A."/>
            <person name="Sharon I."/>
            <person name="Castelle C.J."/>
            <person name="Probst A.J."/>
            <person name="Thomas B.C."/>
            <person name="Singh A."/>
            <person name="Wilkins M.J."/>
            <person name="Karaoz U."/>
            <person name="Brodie E.L."/>
            <person name="Williams K.H."/>
            <person name="Hubbard S.S."/>
            <person name="Banfield J.F."/>
        </authorList>
    </citation>
    <scope>NUCLEOTIDE SEQUENCE [LARGE SCALE GENOMIC DNA]</scope>
</reference>
<accession>A0A1F5YJS3</accession>